<evidence type="ECO:0000259" key="1">
    <source>
        <dbReference type="Pfam" id="PF03478"/>
    </source>
</evidence>
<name>N1R3R7_AEGTA</name>
<dbReference type="InterPro" id="IPR005174">
    <property type="entry name" value="KIB1-4_b-propeller"/>
</dbReference>
<dbReference type="EnsemblPlants" id="EMT16951">
    <property type="protein sequence ID" value="EMT16951"/>
    <property type="gene ID" value="F775_12780"/>
</dbReference>
<dbReference type="AlphaFoldDB" id="N1R3R7"/>
<dbReference type="Pfam" id="PF03478">
    <property type="entry name" value="Beta-prop_KIB1-4"/>
    <property type="match status" value="1"/>
</dbReference>
<dbReference type="PANTHER" id="PTHR33110:SF62">
    <property type="entry name" value="DUF295 DOMAIN-CONTAINING PROTEIN"/>
    <property type="match status" value="1"/>
</dbReference>
<evidence type="ECO:0000313" key="2">
    <source>
        <dbReference type="EnsemblPlants" id="EMT16951"/>
    </source>
</evidence>
<dbReference type="PANTHER" id="PTHR33110">
    <property type="entry name" value="F-BOX/KELCH-REPEAT PROTEIN-RELATED"/>
    <property type="match status" value="1"/>
</dbReference>
<dbReference type="Gene3D" id="1.20.1280.50">
    <property type="match status" value="1"/>
</dbReference>
<proteinExistence type="predicted"/>
<protein>
    <recommendedName>
        <fullName evidence="1">KIB1-4 beta-propeller domain-containing protein</fullName>
    </recommendedName>
</protein>
<feature type="domain" description="KIB1-4 beta-propeller" evidence="1">
    <location>
        <begin position="77"/>
        <end position="332"/>
    </location>
</feature>
<reference evidence="2" key="1">
    <citation type="submission" date="2015-06" db="UniProtKB">
        <authorList>
            <consortium name="EnsemblPlants"/>
        </authorList>
    </citation>
    <scope>IDENTIFICATION</scope>
</reference>
<sequence length="396" mass="43911">MAAAERWSMLPDDLLRLVQGRLPGTVDCARFAAVCTSWRAIGSTLPPRLPWLILDPSGHDEAKHVYCLEDGNILPPLPSRTEAVDRHIIGSHGGGWIVPSDAPLTIMNLFSRPGVTLCAHQRKIRIVSQFTGTGVTPSTVQRSAPDAHDGTDDELIPVKMIFSEPPTFSSCIPPPSPTSMMSRFVGLASRSMDGRGEDSTGTSKQLVKCEVSLTAYGVAGFGAVHWLAKHNQPLTTETDAMYILELRGKVVMVVRTTSMGSEQPWPCEPFFSVLVLVDADTDGVGTRHSYKWEEVRSLGNHALFLGPTCAKAMHVPMSKRDCPRRNHIYYIHNRYYTQRSLVPKDAKEFFTSSNKYGYGRRVYYKKEKRNDNGVVPTNMVTVVVCITRKRKGMTMA</sequence>
<dbReference type="SUPFAM" id="SSF81383">
    <property type="entry name" value="F-box domain"/>
    <property type="match status" value="1"/>
</dbReference>
<organism evidence="2">
    <name type="scientific">Aegilops tauschii</name>
    <name type="common">Tausch's goatgrass</name>
    <name type="synonym">Aegilops squarrosa</name>
    <dbReference type="NCBI Taxonomy" id="37682"/>
    <lineage>
        <taxon>Eukaryota</taxon>
        <taxon>Viridiplantae</taxon>
        <taxon>Streptophyta</taxon>
        <taxon>Embryophyta</taxon>
        <taxon>Tracheophyta</taxon>
        <taxon>Spermatophyta</taxon>
        <taxon>Magnoliopsida</taxon>
        <taxon>Liliopsida</taxon>
        <taxon>Poales</taxon>
        <taxon>Poaceae</taxon>
        <taxon>BOP clade</taxon>
        <taxon>Pooideae</taxon>
        <taxon>Triticodae</taxon>
        <taxon>Triticeae</taxon>
        <taxon>Triticinae</taxon>
        <taxon>Aegilops</taxon>
    </lineage>
</organism>
<dbReference type="InterPro" id="IPR036047">
    <property type="entry name" value="F-box-like_dom_sf"/>
</dbReference>
<accession>N1R3R7</accession>